<protein>
    <submittedName>
        <fullName evidence="2">Alpha/beta fold hydrolase</fullName>
    </submittedName>
</protein>
<dbReference type="GO" id="GO:0016787">
    <property type="term" value="F:hydrolase activity"/>
    <property type="evidence" value="ECO:0007669"/>
    <property type="project" value="UniProtKB-KW"/>
</dbReference>
<dbReference type="Gene3D" id="3.40.50.1820">
    <property type="entry name" value="alpha/beta hydrolase"/>
    <property type="match status" value="1"/>
</dbReference>
<reference evidence="2" key="1">
    <citation type="submission" date="2021-05" db="EMBL/GenBank/DDBJ databases">
        <authorList>
            <person name="Pietrasiak N."/>
            <person name="Ward R."/>
            <person name="Stajich J.E."/>
            <person name="Kurbessoian T."/>
        </authorList>
    </citation>
    <scope>NUCLEOTIDE SEQUENCE</scope>
    <source>
        <strain evidence="2">JT2-VF2</strain>
    </source>
</reference>
<dbReference type="Pfam" id="PF12697">
    <property type="entry name" value="Abhydrolase_6"/>
    <property type="match status" value="1"/>
</dbReference>
<reference evidence="2" key="2">
    <citation type="journal article" date="2022" name="Microbiol. Resour. Announc.">
        <title>Metagenome Sequencing to Explore Phylogenomics of Terrestrial Cyanobacteria.</title>
        <authorList>
            <person name="Ward R.D."/>
            <person name="Stajich J.E."/>
            <person name="Johansen J.R."/>
            <person name="Huntemann M."/>
            <person name="Clum A."/>
            <person name="Foster B."/>
            <person name="Foster B."/>
            <person name="Roux S."/>
            <person name="Palaniappan K."/>
            <person name="Varghese N."/>
            <person name="Mukherjee S."/>
            <person name="Reddy T.B.K."/>
            <person name="Daum C."/>
            <person name="Copeland A."/>
            <person name="Chen I.A."/>
            <person name="Ivanova N.N."/>
            <person name="Kyrpides N.C."/>
            <person name="Shapiro N."/>
            <person name="Eloe-Fadrosh E.A."/>
            <person name="Pietrasiak N."/>
        </authorList>
    </citation>
    <scope>NUCLEOTIDE SEQUENCE</scope>
    <source>
        <strain evidence="2">JT2-VF2</strain>
    </source>
</reference>
<dbReference type="InterPro" id="IPR000073">
    <property type="entry name" value="AB_hydrolase_1"/>
</dbReference>
<accession>A0A951Q507</accession>
<organism evidence="2 3">
    <name type="scientific">Mojavia pulchra JT2-VF2</name>
    <dbReference type="NCBI Taxonomy" id="287848"/>
    <lineage>
        <taxon>Bacteria</taxon>
        <taxon>Bacillati</taxon>
        <taxon>Cyanobacteriota</taxon>
        <taxon>Cyanophyceae</taxon>
        <taxon>Nostocales</taxon>
        <taxon>Nostocaceae</taxon>
    </lineage>
</organism>
<comment type="caution">
    <text evidence="2">The sequence shown here is derived from an EMBL/GenBank/DDBJ whole genome shotgun (WGS) entry which is preliminary data.</text>
</comment>
<dbReference type="InterPro" id="IPR000639">
    <property type="entry name" value="Epox_hydrolase-like"/>
</dbReference>
<dbReference type="AlphaFoldDB" id="A0A951Q507"/>
<dbReference type="PANTHER" id="PTHR46438">
    <property type="entry name" value="ALPHA/BETA-HYDROLASES SUPERFAMILY PROTEIN"/>
    <property type="match status" value="1"/>
</dbReference>
<dbReference type="InterPro" id="IPR029058">
    <property type="entry name" value="AB_hydrolase_fold"/>
</dbReference>
<evidence type="ECO:0000259" key="1">
    <source>
        <dbReference type="Pfam" id="PF12697"/>
    </source>
</evidence>
<evidence type="ECO:0000313" key="3">
    <source>
        <dbReference type="Proteomes" id="UP000715781"/>
    </source>
</evidence>
<evidence type="ECO:0000313" key="2">
    <source>
        <dbReference type="EMBL" id="MBW4564747.1"/>
    </source>
</evidence>
<keyword evidence="2" id="KW-0378">Hydrolase</keyword>
<dbReference type="EMBL" id="JAHHHN010000025">
    <property type="protein sequence ID" value="MBW4564747.1"/>
    <property type="molecule type" value="Genomic_DNA"/>
</dbReference>
<dbReference type="PRINTS" id="PR00412">
    <property type="entry name" value="EPOXHYDRLASE"/>
</dbReference>
<sequence length="290" mass="31623">MNLEQNVVTTVEERQINIDGLSIRYLQAGQDGFPLVLLHGTGESAIDWSWVIPNLADNYRVYAPDFPGSGGSTKPTREYSLEFFTQFAINFLNALAIEQAVLVGNSLGGLIALRIASSHPQRVAALGLVDSAGLGEAVNPLLSHLTIPLYGEIALAGCKTPIGASLRTRSRAALQFAHPGQIHSAWIAEQEHLSQMPGFLEATLSSLRAQLTPLKQHAVMVDVLPQLQMPTLIVWGADDLIFPKQQAQAAVERIPQAYLRLIPDCGHIPPLERPEQFTAALREFLTKINL</sequence>
<name>A0A951Q507_9NOST</name>
<dbReference type="SUPFAM" id="SSF53474">
    <property type="entry name" value="alpha/beta-Hydrolases"/>
    <property type="match status" value="1"/>
</dbReference>
<gene>
    <name evidence="2" type="ORF">KME32_27210</name>
</gene>
<proteinExistence type="predicted"/>
<dbReference type="PRINTS" id="PR00111">
    <property type="entry name" value="ABHYDROLASE"/>
</dbReference>
<dbReference type="Proteomes" id="UP000715781">
    <property type="component" value="Unassembled WGS sequence"/>
</dbReference>
<feature type="domain" description="AB hydrolase-1" evidence="1">
    <location>
        <begin position="35"/>
        <end position="279"/>
    </location>
</feature>